<organism evidence="10 11">
    <name type="scientific">Plectosphaerella cucumerina</name>
    <dbReference type="NCBI Taxonomy" id="40658"/>
    <lineage>
        <taxon>Eukaryota</taxon>
        <taxon>Fungi</taxon>
        <taxon>Dikarya</taxon>
        <taxon>Ascomycota</taxon>
        <taxon>Pezizomycotina</taxon>
        <taxon>Sordariomycetes</taxon>
        <taxon>Hypocreomycetidae</taxon>
        <taxon>Glomerellales</taxon>
        <taxon>Plectosphaerellaceae</taxon>
        <taxon>Plectosphaerella</taxon>
    </lineage>
</organism>
<dbReference type="EMBL" id="JAGPXD010000005">
    <property type="protein sequence ID" value="KAH7353278.1"/>
    <property type="molecule type" value="Genomic_DNA"/>
</dbReference>
<comment type="subcellular location">
    <subcellularLocation>
        <location evidence="1">Mitochondrion</location>
    </subcellularLocation>
</comment>
<dbReference type="SMART" id="SM00358">
    <property type="entry name" value="DSRM"/>
    <property type="match status" value="1"/>
</dbReference>
<evidence type="ECO:0000256" key="6">
    <source>
        <dbReference type="ARBA" id="ARBA00024034"/>
    </source>
</evidence>
<dbReference type="GO" id="GO:0003725">
    <property type="term" value="F:double-stranded RNA binding"/>
    <property type="evidence" value="ECO:0007669"/>
    <property type="project" value="InterPro"/>
</dbReference>
<evidence type="ECO:0000256" key="7">
    <source>
        <dbReference type="ARBA" id="ARBA00035187"/>
    </source>
</evidence>
<dbReference type="GO" id="GO:0003735">
    <property type="term" value="F:structural constituent of ribosome"/>
    <property type="evidence" value="ECO:0007669"/>
    <property type="project" value="TreeGrafter"/>
</dbReference>
<dbReference type="FunFam" id="3.30.160.20:FF:000043">
    <property type="entry name" value="60S ribosomal protein L3"/>
    <property type="match status" value="1"/>
</dbReference>
<dbReference type="Gene3D" id="3.30.160.20">
    <property type="match status" value="1"/>
</dbReference>
<dbReference type="InterPro" id="IPR014720">
    <property type="entry name" value="dsRBD_dom"/>
</dbReference>
<reference evidence="10" key="1">
    <citation type="journal article" date="2021" name="Nat. Commun.">
        <title>Genetic determinants of endophytism in the Arabidopsis root mycobiome.</title>
        <authorList>
            <person name="Mesny F."/>
            <person name="Miyauchi S."/>
            <person name="Thiergart T."/>
            <person name="Pickel B."/>
            <person name="Atanasova L."/>
            <person name="Karlsson M."/>
            <person name="Huettel B."/>
            <person name="Barry K.W."/>
            <person name="Haridas S."/>
            <person name="Chen C."/>
            <person name="Bauer D."/>
            <person name="Andreopoulos W."/>
            <person name="Pangilinan J."/>
            <person name="LaButti K."/>
            <person name="Riley R."/>
            <person name="Lipzen A."/>
            <person name="Clum A."/>
            <person name="Drula E."/>
            <person name="Henrissat B."/>
            <person name="Kohler A."/>
            <person name="Grigoriev I.V."/>
            <person name="Martin F.M."/>
            <person name="Hacquard S."/>
        </authorList>
    </citation>
    <scope>NUCLEOTIDE SEQUENCE</scope>
    <source>
        <strain evidence="10">MPI-CAGE-AT-0016</strain>
    </source>
</reference>
<dbReference type="CDD" id="cd19873">
    <property type="entry name" value="DSRM_MRPL3_like"/>
    <property type="match status" value="1"/>
</dbReference>
<evidence type="ECO:0000256" key="4">
    <source>
        <dbReference type="ARBA" id="ARBA00023128"/>
    </source>
</evidence>
<protein>
    <recommendedName>
        <fullName evidence="7">Large ribosomal subunit protein mL44</fullName>
    </recommendedName>
</protein>
<name>A0A8K0T7A3_9PEZI</name>
<evidence type="ECO:0000259" key="9">
    <source>
        <dbReference type="PROSITE" id="PS50142"/>
    </source>
</evidence>
<dbReference type="GO" id="GO:0005840">
    <property type="term" value="C:ribosome"/>
    <property type="evidence" value="ECO:0007669"/>
    <property type="project" value="UniProtKB-KW"/>
</dbReference>
<keyword evidence="11" id="KW-1185">Reference proteome</keyword>
<evidence type="ECO:0000256" key="3">
    <source>
        <dbReference type="ARBA" id="ARBA00022980"/>
    </source>
</evidence>
<dbReference type="AlphaFoldDB" id="A0A8K0T7A3"/>
<dbReference type="PANTHER" id="PTHR11207:SF32">
    <property type="entry name" value="LARGE RIBOSOMAL SUBUNIT PROTEIN ML44"/>
    <property type="match status" value="1"/>
</dbReference>
<accession>A0A8K0T7A3</accession>
<evidence type="ECO:0000256" key="8">
    <source>
        <dbReference type="SAM" id="MobiDB-lite"/>
    </source>
</evidence>
<comment type="similarity">
    <text evidence="6">Belongs to the ribonuclease III family. Mitochondrion-specific ribosomal protein mL44 subfamily.</text>
</comment>
<evidence type="ECO:0000256" key="1">
    <source>
        <dbReference type="ARBA" id="ARBA00004173"/>
    </source>
</evidence>
<dbReference type="GO" id="GO:0006396">
    <property type="term" value="P:RNA processing"/>
    <property type="evidence" value="ECO:0007669"/>
    <property type="project" value="InterPro"/>
</dbReference>
<sequence length="416" mass="44968">MTRSRISRCTGQLLSAPSRAVAAPSLTAPIAASFRAPAPTAPHLRQTIRCQSTAAADALPESSSSLIADEEARTPYPSPLPSKARSSAKLAALHARLSLPEKLPLETLARCLVDPSADANPHFNNANLAVIGKGLISYHVSERLVVSYPRLPMVVLFEAVRAYAGPEALTNIAKAWGIDQAAAPGEEVDPGLLQFSMDINAGVRHTQWGYVRREAAMLDKFKWRRGVSSRVVLDNEFGDAVHEKTPGENLDAAAEEELATSQRIQIRRDAHSALVQSVVGALYIHAGREAARAFVDAHVIARRVDLESLFHFSLPTRELAMLCAREGFEPPVARLLSETGRKSRTPVFVVGIYSGADKLGEGSGASLDVARLKASMNALKAWYLYSPGQTVRVPSDMLREGAKPWQPVHIDIGEIV</sequence>
<dbReference type="Gene3D" id="1.10.1520.10">
    <property type="entry name" value="Ribonuclease III domain"/>
    <property type="match status" value="1"/>
</dbReference>
<dbReference type="OrthoDB" id="67027at2759"/>
<dbReference type="InterPro" id="IPR044443">
    <property type="entry name" value="Ribosomal_mL44_DSRM_fung"/>
</dbReference>
<dbReference type="InterPro" id="IPR000999">
    <property type="entry name" value="RNase_III_dom"/>
</dbReference>
<keyword evidence="5" id="KW-0687">Ribonucleoprotein</keyword>
<dbReference type="InterPro" id="IPR036389">
    <property type="entry name" value="RNase_III_sf"/>
</dbReference>
<comment type="caution">
    <text evidence="10">The sequence shown here is derived from an EMBL/GenBank/DDBJ whole genome shotgun (WGS) entry which is preliminary data.</text>
</comment>
<feature type="region of interest" description="Disordered" evidence="8">
    <location>
        <begin position="61"/>
        <end position="83"/>
    </location>
</feature>
<dbReference type="SUPFAM" id="SSF54768">
    <property type="entry name" value="dsRNA-binding domain-like"/>
    <property type="match status" value="1"/>
</dbReference>
<feature type="domain" description="RNase III" evidence="9">
    <location>
        <begin position="90"/>
        <end position="180"/>
    </location>
</feature>
<evidence type="ECO:0000313" key="11">
    <source>
        <dbReference type="Proteomes" id="UP000813385"/>
    </source>
</evidence>
<dbReference type="SUPFAM" id="SSF69065">
    <property type="entry name" value="RNase III domain-like"/>
    <property type="match status" value="1"/>
</dbReference>
<dbReference type="InterPro" id="IPR044444">
    <property type="entry name" value="Ribosomal_mL44_DSRM_metazoa"/>
</dbReference>
<dbReference type="PROSITE" id="PS50142">
    <property type="entry name" value="RNASE_3_2"/>
    <property type="match status" value="1"/>
</dbReference>
<dbReference type="Pfam" id="PF22892">
    <property type="entry name" value="DSRM_MRPL44"/>
    <property type="match status" value="1"/>
</dbReference>
<dbReference type="PANTHER" id="PTHR11207">
    <property type="entry name" value="RIBONUCLEASE III"/>
    <property type="match status" value="1"/>
</dbReference>
<evidence type="ECO:0000256" key="2">
    <source>
        <dbReference type="ARBA" id="ARBA00022884"/>
    </source>
</evidence>
<keyword evidence="3 10" id="KW-0689">Ribosomal protein</keyword>
<dbReference type="GO" id="GO:0004525">
    <property type="term" value="F:ribonuclease III activity"/>
    <property type="evidence" value="ECO:0007669"/>
    <property type="project" value="InterPro"/>
</dbReference>
<evidence type="ECO:0000313" key="10">
    <source>
        <dbReference type="EMBL" id="KAH7353278.1"/>
    </source>
</evidence>
<dbReference type="Proteomes" id="UP000813385">
    <property type="component" value="Unassembled WGS sequence"/>
</dbReference>
<keyword evidence="2" id="KW-0694">RNA-binding</keyword>
<dbReference type="SMART" id="SM00535">
    <property type="entry name" value="RIBOc"/>
    <property type="match status" value="1"/>
</dbReference>
<proteinExistence type="inferred from homology"/>
<keyword evidence="4" id="KW-0496">Mitochondrion</keyword>
<gene>
    <name evidence="10" type="ORF">B0T11DRAFT_286554</name>
</gene>
<evidence type="ECO:0000256" key="5">
    <source>
        <dbReference type="ARBA" id="ARBA00023274"/>
    </source>
</evidence>
<dbReference type="GO" id="GO:0005739">
    <property type="term" value="C:mitochondrion"/>
    <property type="evidence" value="ECO:0007669"/>
    <property type="project" value="TreeGrafter"/>
</dbReference>